<dbReference type="EMBL" id="VVYX01000012">
    <property type="protein sequence ID" value="KAA5419067.1"/>
    <property type="molecule type" value="Genomic_DNA"/>
</dbReference>
<reference evidence="2 8" key="1">
    <citation type="journal article" date="2015" name="Science">
        <title>Genetic determinants of in vivo fitness and diet responsiveness in multiple human gut Bacteroides.</title>
        <authorList>
            <person name="Wu M."/>
            <person name="McNulty N.P."/>
            <person name="Rodionov D.A."/>
            <person name="Khoroshkin M.S."/>
            <person name="Griffin N.W."/>
            <person name="Cheng J."/>
            <person name="Latreille P."/>
            <person name="Kerstetter R.A."/>
            <person name="Terrapon N."/>
            <person name="Henrissat B."/>
            <person name="Osterman A.L."/>
            <person name="Gordon J.I."/>
        </authorList>
    </citation>
    <scope>NUCLEOTIDE SEQUENCE [LARGE SCALE GENOMIC DNA]</scope>
    <source>
        <strain evidence="2 8">WH2</strain>
    </source>
</reference>
<dbReference type="EC" id="4.2.1.17" evidence="2"/>
<evidence type="ECO:0000313" key="5">
    <source>
        <dbReference type="EMBL" id="KAA5419067.1"/>
    </source>
</evidence>
<dbReference type="InterPro" id="IPR039375">
    <property type="entry name" value="NodN-like"/>
</dbReference>
<evidence type="ECO:0000313" key="3">
    <source>
        <dbReference type="EMBL" id="KAA5409344.1"/>
    </source>
</evidence>
<evidence type="ECO:0000313" key="6">
    <source>
        <dbReference type="EMBL" id="MDT4512897.1"/>
    </source>
</evidence>
<dbReference type="EMBL" id="JAVSNH010000001">
    <property type="protein sequence ID" value="MDT4512897.1"/>
    <property type="molecule type" value="Genomic_DNA"/>
</dbReference>
<reference evidence="7 9" key="2">
    <citation type="submission" date="2018-08" db="EMBL/GenBank/DDBJ databases">
        <title>A genome reference for cultivated species of the human gut microbiota.</title>
        <authorList>
            <person name="Zou Y."/>
            <person name="Xue W."/>
            <person name="Luo G."/>
        </authorList>
    </citation>
    <scope>NUCLEOTIDE SEQUENCE [LARGE SCALE GENOMIC DNA]</scope>
    <source>
        <strain evidence="7 9">AF22-3AC</strain>
    </source>
</reference>
<dbReference type="Proteomes" id="UP000482653">
    <property type="component" value="Unassembled WGS sequence"/>
</dbReference>
<dbReference type="eggNOG" id="COG2030">
    <property type="taxonomic scope" value="Bacteria"/>
</dbReference>
<dbReference type="AlphaFoldDB" id="A0A0P0GTV9"/>
<evidence type="ECO:0000313" key="11">
    <source>
        <dbReference type="Proteomes" id="UP000448877"/>
    </source>
</evidence>
<dbReference type="RefSeq" id="WP_007213084.1">
    <property type="nucleotide sequence ID" value="NZ_CABMLT010000030.1"/>
</dbReference>
<reference evidence="6" key="4">
    <citation type="submission" date="2023-08" db="EMBL/GenBank/DDBJ databases">
        <title>Reintroducing virulent viruses to syntetic microbiomes.</title>
        <authorList>
            <person name="Wilde J."/>
            <person name="Boyes R."/>
            <person name="Robinson A.V."/>
            <person name="Daisley B.A."/>
            <person name="Allen-Vercoe E."/>
        </authorList>
    </citation>
    <scope>NUCLEOTIDE SEQUENCE</scope>
    <source>
        <strain evidence="6">225I_12FAA</strain>
    </source>
</reference>
<dbReference type="Proteomes" id="UP000448877">
    <property type="component" value="Unassembled WGS sequence"/>
</dbReference>
<dbReference type="Pfam" id="PF01575">
    <property type="entry name" value="MaoC_dehydratas"/>
    <property type="match status" value="1"/>
</dbReference>
<evidence type="ECO:0000313" key="7">
    <source>
        <dbReference type="EMBL" id="RGS32006.1"/>
    </source>
</evidence>
<dbReference type="EMBL" id="VVYV01000044">
    <property type="protein sequence ID" value="KAA5414111.1"/>
    <property type="molecule type" value="Genomic_DNA"/>
</dbReference>
<keyword evidence="2" id="KW-0456">Lyase</keyword>
<evidence type="ECO:0000313" key="10">
    <source>
        <dbReference type="Proteomes" id="UP000325055"/>
    </source>
</evidence>
<evidence type="ECO:0000313" key="9">
    <source>
        <dbReference type="Proteomes" id="UP000283341"/>
    </source>
</evidence>
<dbReference type="Proteomes" id="UP001266995">
    <property type="component" value="Unassembled WGS sequence"/>
</dbReference>
<dbReference type="GO" id="GO:0004300">
    <property type="term" value="F:enoyl-CoA hydratase activity"/>
    <property type="evidence" value="ECO:0007669"/>
    <property type="project" value="UniProtKB-EC"/>
</dbReference>
<evidence type="ECO:0000313" key="8">
    <source>
        <dbReference type="Proteomes" id="UP000061809"/>
    </source>
</evidence>
<sequence length="154" mass="17715">MEKVIINSYEDFEKLVGQQIGVSDYVELSQERINLFADATLDHQWIHVDTERAKTESHFKTTIAHGYLTLSMLPYLWNQIIEVNNLKMMVNYGMDQMKFGQAVLSGQSIRLVAKLHSLTNLRGVAKAEIKFTIEIKDQPKKALDGIAVFLYYFN</sequence>
<dbReference type="EMBL" id="CP012801">
    <property type="protein sequence ID" value="ALJ61773.1"/>
    <property type="molecule type" value="Genomic_DNA"/>
</dbReference>
<dbReference type="InterPro" id="IPR029069">
    <property type="entry name" value="HotDog_dom_sf"/>
</dbReference>
<dbReference type="EMBL" id="VVYW01000007">
    <property type="protein sequence ID" value="KAA5409344.1"/>
    <property type="molecule type" value="Genomic_DNA"/>
</dbReference>
<dbReference type="Proteomes" id="UP000283341">
    <property type="component" value="Unassembled WGS sequence"/>
</dbReference>
<feature type="domain" description="MaoC-like" evidence="1">
    <location>
        <begin position="12"/>
        <end position="124"/>
    </location>
</feature>
<dbReference type="Gene3D" id="3.10.129.10">
    <property type="entry name" value="Hotdog Thioesterase"/>
    <property type="match status" value="1"/>
</dbReference>
<dbReference type="STRING" id="246787.BcellWH2_04558"/>
<protein>
    <submittedName>
        <fullName evidence="3">MaoC family dehydratase</fullName>
    </submittedName>
    <submittedName>
        <fullName evidence="2">Putative enoyl-CoA hydratase 1</fullName>
        <ecNumber evidence="2">4.2.1.17</ecNumber>
    </submittedName>
</protein>
<dbReference type="Proteomes" id="UP000325055">
    <property type="component" value="Unassembled WGS sequence"/>
</dbReference>
<dbReference type="InterPro" id="IPR002539">
    <property type="entry name" value="MaoC-like_dom"/>
</dbReference>
<dbReference type="SUPFAM" id="SSF54637">
    <property type="entry name" value="Thioesterase/thiol ester dehydrase-isomerase"/>
    <property type="match status" value="1"/>
</dbReference>
<reference evidence="10 11" key="3">
    <citation type="journal article" date="2019" name="Nat. Med.">
        <title>A library of human gut bacterial isolates paired with longitudinal multiomics data enables mechanistic microbiome research.</title>
        <authorList>
            <person name="Poyet M."/>
            <person name="Groussin M."/>
            <person name="Gibbons S.M."/>
            <person name="Avila-Pacheco J."/>
            <person name="Jiang X."/>
            <person name="Kearney S.M."/>
            <person name="Perrotta A.R."/>
            <person name="Berdy B."/>
            <person name="Zhao S."/>
            <person name="Lieberman T.D."/>
            <person name="Swanson P.K."/>
            <person name="Smith M."/>
            <person name="Roesemann S."/>
            <person name="Alexander J.E."/>
            <person name="Rich S.A."/>
            <person name="Livny J."/>
            <person name="Vlamakis H."/>
            <person name="Clish C."/>
            <person name="Bullock K."/>
            <person name="Deik A."/>
            <person name="Scott J."/>
            <person name="Pierce K.A."/>
            <person name="Xavier R.J."/>
            <person name="Alm E.J."/>
        </authorList>
    </citation>
    <scope>NUCLEOTIDE SEQUENCE [LARGE SCALE GENOMIC DNA]</scope>
    <source>
        <strain evidence="4 11">BIOML-A6</strain>
        <strain evidence="3 10">BIOML-A7</strain>
        <strain evidence="5 12">BIOML-A8</strain>
    </source>
</reference>
<accession>A0A0P0GTV9</accession>
<proteinExistence type="predicted"/>
<evidence type="ECO:0000313" key="12">
    <source>
        <dbReference type="Proteomes" id="UP000482653"/>
    </source>
</evidence>
<dbReference type="PATRIC" id="fig|246787.4.peg.4710"/>
<evidence type="ECO:0000313" key="2">
    <source>
        <dbReference type="EMBL" id="ALJ61773.1"/>
    </source>
</evidence>
<dbReference type="CDD" id="cd03450">
    <property type="entry name" value="NodN"/>
    <property type="match status" value="1"/>
</dbReference>
<gene>
    <name evidence="2" type="ORF">BcellWH2_04558</name>
    <name evidence="7" type="ORF">DWX97_24345</name>
    <name evidence="4" type="ORF">F2Y81_21055</name>
    <name evidence="3" type="ORF">F2Y86_09305</name>
    <name evidence="5" type="ORF">F2Y87_12055</name>
    <name evidence="6" type="ORF">RO785_18160</name>
</gene>
<dbReference type="KEGG" id="bcel:BcellWH2_04558"/>
<evidence type="ECO:0000313" key="4">
    <source>
        <dbReference type="EMBL" id="KAA5414111.1"/>
    </source>
</evidence>
<organism evidence="2 8">
    <name type="scientific">Bacteroides cellulosilyticus</name>
    <dbReference type="NCBI Taxonomy" id="246787"/>
    <lineage>
        <taxon>Bacteria</taxon>
        <taxon>Pseudomonadati</taxon>
        <taxon>Bacteroidota</taxon>
        <taxon>Bacteroidia</taxon>
        <taxon>Bacteroidales</taxon>
        <taxon>Bacteroidaceae</taxon>
        <taxon>Bacteroides</taxon>
    </lineage>
</organism>
<dbReference type="PANTHER" id="PTHR42993">
    <property type="entry name" value="MAOC-LIKE DEHYDRATASE DOMAIN-CONTAINING PROTEIN"/>
    <property type="match status" value="1"/>
</dbReference>
<dbReference type="EMBL" id="QRVJ01000038">
    <property type="protein sequence ID" value="RGS32006.1"/>
    <property type="molecule type" value="Genomic_DNA"/>
</dbReference>
<dbReference type="GeneID" id="66309650"/>
<name>A0A0P0GTV9_9BACE</name>
<evidence type="ECO:0000259" key="1">
    <source>
        <dbReference type="Pfam" id="PF01575"/>
    </source>
</evidence>
<dbReference type="Proteomes" id="UP000061809">
    <property type="component" value="Chromosome"/>
</dbReference>
<dbReference type="PANTHER" id="PTHR42993:SF1">
    <property type="entry name" value="MAOC-LIKE DEHYDRATASE DOMAIN-CONTAINING PROTEIN"/>
    <property type="match status" value="1"/>
</dbReference>